<dbReference type="AlphaFoldDB" id="A0A9W7XLW6"/>
<accession>A0A9W7XLW6</accession>
<reference evidence="2" key="1">
    <citation type="submission" date="2022-07" db="EMBL/GenBank/DDBJ databases">
        <title>Phylogenomic reconstructions and comparative analyses of Kickxellomycotina fungi.</title>
        <authorList>
            <person name="Reynolds N.K."/>
            <person name="Stajich J.E."/>
            <person name="Barry K."/>
            <person name="Grigoriev I.V."/>
            <person name="Crous P."/>
            <person name="Smith M.E."/>
        </authorList>
    </citation>
    <scope>NUCLEOTIDE SEQUENCE</scope>
    <source>
        <strain evidence="2">NBRC 105413</strain>
    </source>
</reference>
<evidence type="ECO:0000313" key="3">
    <source>
        <dbReference type="Proteomes" id="UP001145021"/>
    </source>
</evidence>
<protein>
    <recommendedName>
        <fullName evidence="1">Glycosyl transferase family 25 domain-containing protein</fullName>
    </recommendedName>
</protein>
<proteinExistence type="predicted"/>
<name>A0A9W7XLW6_9FUNG</name>
<dbReference type="EMBL" id="JANBOH010000100">
    <property type="protein sequence ID" value="KAJ1645549.1"/>
    <property type="molecule type" value="Genomic_DNA"/>
</dbReference>
<sequence>MHLDAQIFSRPQASHLNIWRNMINSGYEHTLVLEDDIDFEIDAVSVIKNSLDSLNSTKSTWDILYIGHCSMEEDKGKVKTGFGRVHKAVHPFCTSGYVLSRRGAQKLFAYFVKNSKQTHALDVQLVAMIKRKLINAFSVYPPVVYQRRDLYPSDDGMDLKIFKLFKNSAWNQAVAFVPHLANWTDPLDSEYLDPAFKHIPSWMEDKKTVN</sequence>
<dbReference type="InterPro" id="IPR002654">
    <property type="entry name" value="Glyco_trans_25"/>
</dbReference>
<organism evidence="2 3">
    <name type="scientific">Coemansia asiatica</name>
    <dbReference type="NCBI Taxonomy" id="1052880"/>
    <lineage>
        <taxon>Eukaryota</taxon>
        <taxon>Fungi</taxon>
        <taxon>Fungi incertae sedis</taxon>
        <taxon>Zoopagomycota</taxon>
        <taxon>Kickxellomycotina</taxon>
        <taxon>Kickxellomycetes</taxon>
        <taxon>Kickxellales</taxon>
        <taxon>Kickxellaceae</taxon>
        <taxon>Coemansia</taxon>
    </lineage>
</organism>
<feature type="domain" description="Glycosyl transferase family 25" evidence="1">
    <location>
        <begin position="13"/>
        <end position="113"/>
    </location>
</feature>
<dbReference type="Pfam" id="PF01755">
    <property type="entry name" value="Glyco_transf_25"/>
    <property type="match status" value="1"/>
</dbReference>
<evidence type="ECO:0000259" key="1">
    <source>
        <dbReference type="Pfam" id="PF01755"/>
    </source>
</evidence>
<keyword evidence="3" id="KW-1185">Reference proteome</keyword>
<dbReference type="Proteomes" id="UP001145021">
    <property type="component" value="Unassembled WGS sequence"/>
</dbReference>
<comment type="caution">
    <text evidence="2">The sequence shown here is derived from an EMBL/GenBank/DDBJ whole genome shotgun (WGS) entry which is preliminary data.</text>
</comment>
<gene>
    <name evidence="2" type="ORF">LPJ64_002890</name>
</gene>
<evidence type="ECO:0000313" key="2">
    <source>
        <dbReference type="EMBL" id="KAJ1645549.1"/>
    </source>
</evidence>